<name>A0AAV7JBN0_9METZ</name>
<evidence type="ECO:0000313" key="2">
    <source>
        <dbReference type="EMBL" id="KAI6646075.1"/>
    </source>
</evidence>
<reference evidence="2 3" key="1">
    <citation type="journal article" date="2023" name="BMC Biol.">
        <title>The compact genome of the sponge Oopsacas minuta (Hexactinellida) is lacking key metazoan core genes.</title>
        <authorList>
            <person name="Santini S."/>
            <person name="Schenkelaars Q."/>
            <person name="Jourda C."/>
            <person name="Duchesne M."/>
            <person name="Belahbib H."/>
            <person name="Rocher C."/>
            <person name="Selva M."/>
            <person name="Riesgo A."/>
            <person name="Vervoort M."/>
            <person name="Leys S.P."/>
            <person name="Kodjabachian L."/>
            <person name="Le Bivic A."/>
            <person name="Borchiellini C."/>
            <person name="Claverie J.M."/>
            <person name="Renard E."/>
        </authorList>
    </citation>
    <scope>NUCLEOTIDE SEQUENCE [LARGE SCALE GENOMIC DNA]</scope>
    <source>
        <strain evidence="2">SPO-2</strain>
    </source>
</reference>
<dbReference type="GO" id="GO:0003676">
    <property type="term" value="F:nucleic acid binding"/>
    <property type="evidence" value="ECO:0007669"/>
    <property type="project" value="InterPro"/>
</dbReference>
<proteinExistence type="predicted"/>
<comment type="caution">
    <text evidence="2">The sequence shown here is derived from an EMBL/GenBank/DDBJ whole genome shotgun (WGS) entry which is preliminary data.</text>
</comment>
<dbReference type="AlphaFoldDB" id="A0AAV7JBN0"/>
<feature type="region of interest" description="Disordered" evidence="1">
    <location>
        <begin position="138"/>
        <end position="166"/>
    </location>
</feature>
<sequence length="166" mass="18774">MVWAGVSSVGRTSLVFVPAGVKIYVATLKELILQPIVKDLGEMMFENQPFILQQDGAPAHTANNTQDWLETIFLTLSQRSLSDVPGNKKKEEHTQGYTQDNHPRHYWVTQVSDLVDLQMVPVEGYMYILNCQDCFSSHEHSNQDNARGSRLPLNILEHDPPSPTNR</sequence>
<dbReference type="Gene3D" id="3.30.420.10">
    <property type="entry name" value="Ribonuclease H-like superfamily/Ribonuclease H"/>
    <property type="match status" value="1"/>
</dbReference>
<dbReference type="EMBL" id="JAKMXF010000363">
    <property type="protein sequence ID" value="KAI6646075.1"/>
    <property type="molecule type" value="Genomic_DNA"/>
</dbReference>
<keyword evidence="3" id="KW-1185">Reference proteome</keyword>
<accession>A0AAV7JBN0</accession>
<evidence type="ECO:0008006" key="4">
    <source>
        <dbReference type="Google" id="ProtNLM"/>
    </source>
</evidence>
<evidence type="ECO:0000256" key="1">
    <source>
        <dbReference type="SAM" id="MobiDB-lite"/>
    </source>
</evidence>
<dbReference type="InterPro" id="IPR036397">
    <property type="entry name" value="RNaseH_sf"/>
</dbReference>
<dbReference type="Proteomes" id="UP001165289">
    <property type="component" value="Unassembled WGS sequence"/>
</dbReference>
<protein>
    <recommendedName>
        <fullName evidence="4">Transposase</fullName>
    </recommendedName>
</protein>
<evidence type="ECO:0000313" key="3">
    <source>
        <dbReference type="Proteomes" id="UP001165289"/>
    </source>
</evidence>
<organism evidence="2 3">
    <name type="scientific">Oopsacas minuta</name>
    <dbReference type="NCBI Taxonomy" id="111878"/>
    <lineage>
        <taxon>Eukaryota</taxon>
        <taxon>Metazoa</taxon>
        <taxon>Porifera</taxon>
        <taxon>Hexactinellida</taxon>
        <taxon>Hexasterophora</taxon>
        <taxon>Lyssacinosida</taxon>
        <taxon>Leucopsacidae</taxon>
        <taxon>Oopsacas</taxon>
    </lineage>
</organism>
<gene>
    <name evidence="2" type="ORF">LOD99_9523</name>
</gene>